<feature type="domain" description="IclR-ED" evidence="5">
    <location>
        <begin position="75"/>
        <end position="261"/>
    </location>
</feature>
<reference evidence="6 7" key="1">
    <citation type="submission" date="2023-02" db="EMBL/GenBank/DDBJ databases">
        <title>Mannheimia cairiniae sp. nov., a novel species of Mannheimia obtained from moscovy ducks (Cairina moschata) and reclassification of Mannheimia ovis as heterotypic synonym of Mannheimia pernigra.</title>
        <authorList>
            <person name="Christensen H."/>
        </authorList>
    </citation>
    <scope>NUCLEOTIDE SEQUENCE [LARGE SCALE GENOMIC DNA]</scope>
    <source>
        <strain evidence="6 7">AT1</strain>
    </source>
</reference>
<comment type="caution">
    <text evidence="6">The sequence shown here is derived from an EMBL/GenBank/DDBJ whole genome shotgun (WGS) entry which is preliminary data.</text>
</comment>
<dbReference type="EMBL" id="JAQSJE010000004">
    <property type="protein sequence ID" value="MDD0823867.1"/>
    <property type="molecule type" value="Genomic_DNA"/>
</dbReference>
<dbReference type="Pfam" id="PF09339">
    <property type="entry name" value="HTH_IclR"/>
    <property type="match status" value="1"/>
</dbReference>
<keyword evidence="3" id="KW-0804">Transcription</keyword>
<dbReference type="InterPro" id="IPR036390">
    <property type="entry name" value="WH_DNA-bd_sf"/>
</dbReference>
<feature type="domain" description="HTH iclR-type" evidence="4">
    <location>
        <begin position="12"/>
        <end position="74"/>
    </location>
</feature>
<dbReference type="RefSeq" id="WP_273747726.1">
    <property type="nucleotide sequence ID" value="NZ_JAQSJE010000004.1"/>
</dbReference>
<protein>
    <submittedName>
        <fullName evidence="6">IclR family transcriptional regulator</fullName>
    </submittedName>
</protein>
<dbReference type="InterPro" id="IPR029016">
    <property type="entry name" value="GAF-like_dom_sf"/>
</dbReference>
<keyword evidence="7" id="KW-1185">Reference proteome</keyword>
<name>A0ABT5MSK6_9PAST</name>
<dbReference type="SUPFAM" id="SSF55781">
    <property type="entry name" value="GAF domain-like"/>
    <property type="match status" value="1"/>
</dbReference>
<dbReference type="InterPro" id="IPR050707">
    <property type="entry name" value="HTH_MetabolicPath_Reg"/>
</dbReference>
<dbReference type="Gene3D" id="1.10.10.10">
    <property type="entry name" value="Winged helix-like DNA-binding domain superfamily/Winged helix DNA-binding domain"/>
    <property type="match status" value="1"/>
</dbReference>
<dbReference type="SUPFAM" id="SSF46785">
    <property type="entry name" value="Winged helix' DNA-binding domain"/>
    <property type="match status" value="1"/>
</dbReference>
<evidence type="ECO:0000256" key="2">
    <source>
        <dbReference type="ARBA" id="ARBA00023125"/>
    </source>
</evidence>
<proteinExistence type="predicted"/>
<dbReference type="SMART" id="SM00346">
    <property type="entry name" value="HTH_ICLR"/>
    <property type="match status" value="1"/>
</dbReference>
<dbReference type="PROSITE" id="PS51077">
    <property type="entry name" value="HTH_ICLR"/>
    <property type="match status" value="1"/>
</dbReference>
<dbReference type="Pfam" id="PF01614">
    <property type="entry name" value="IclR_C"/>
    <property type="match status" value="1"/>
</dbReference>
<sequence length="262" mass="28721">MKEKKEKESAGNQSLIRGLTLLELLAQFPNGCPLAHLAELSGLNKSTVHRLLQGLQQEGYVRPAPTAGSYRLTTKCLALGQRALSSINILHIAAPHLEALNLKLGETVNFAMREKGHAILINKLEATTGLMRTRAYIGQPLQLYCSGMGKLFLAYGSQEYIPQYWQEKSSIIQKLTVNTITTIEGMRNELKTIRERGFAMDAEENELGVSCIACPIFDHQQKVNYAVSVSLSTARLNQLGQENLLPAIQEAAAKISAELGGC</sequence>
<keyword evidence="1" id="KW-0805">Transcription regulation</keyword>
<dbReference type="Proteomes" id="UP001221909">
    <property type="component" value="Unassembled WGS sequence"/>
</dbReference>
<dbReference type="InterPro" id="IPR036388">
    <property type="entry name" value="WH-like_DNA-bd_sf"/>
</dbReference>
<gene>
    <name evidence="6" type="ORF">PTQ27_05220</name>
</gene>
<evidence type="ECO:0000256" key="1">
    <source>
        <dbReference type="ARBA" id="ARBA00023015"/>
    </source>
</evidence>
<dbReference type="PANTHER" id="PTHR30136">
    <property type="entry name" value="HELIX-TURN-HELIX TRANSCRIPTIONAL REGULATOR, ICLR FAMILY"/>
    <property type="match status" value="1"/>
</dbReference>
<organism evidence="6 7">
    <name type="scientific">Mannheimia cairinae</name>
    <dbReference type="NCBI Taxonomy" id="3025936"/>
    <lineage>
        <taxon>Bacteria</taxon>
        <taxon>Pseudomonadati</taxon>
        <taxon>Pseudomonadota</taxon>
        <taxon>Gammaproteobacteria</taxon>
        <taxon>Pasteurellales</taxon>
        <taxon>Pasteurellaceae</taxon>
        <taxon>Mannheimia</taxon>
    </lineage>
</organism>
<keyword evidence="2" id="KW-0238">DNA-binding</keyword>
<evidence type="ECO:0000256" key="3">
    <source>
        <dbReference type="ARBA" id="ARBA00023163"/>
    </source>
</evidence>
<evidence type="ECO:0000313" key="7">
    <source>
        <dbReference type="Proteomes" id="UP001221909"/>
    </source>
</evidence>
<dbReference type="Gene3D" id="3.30.450.40">
    <property type="match status" value="1"/>
</dbReference>
<dbReference type="PROSITE" id="PS51078">
    <property type="entry name" value="ICLR_ED"/>
    <property type="match status" value="1"/>
</dbReference>
<evidence type="ECO:0000259" key="4">
    <source>
        <dbReference type="PROSITE" id="PS51077"/>
    </source>
</evidence>
<accession>A0ABT5MSK6</accession>
<evidence type="ECO:0000259" key="5">
    <source>
        <dbReference type="PROSITE" id="PS51078"/>
    </source>
</evidence>
<dbReference type="PANTHER" id="PTHR30136:SF19">
    <property type="entry name" value="DNA-BINDING TRANSCRIPTIONAL REPRESSOR YIAJ"/>
    <property type="match status" value="1"/>
</dbReference>
<evidence type="ECO:0000313" key="6">
    <source>
        <dbReference type="EMBL" id="MDD0823867.1"/>
    </source>
</evidence>
<dbReference type="InterPro" id="IPR014757">
    <property type="entry name" value="Tscrpt_reg_IclR_C"/>
</dbReference>
<dbReference type="InterPro" id="IPR005471">
    <property type="entry name" value="Tscrpt_reg_IclR_N"/>
</dbReference>